<feature type="region of interest" description="Disordered" evidence="1">
    <location>
        <begin position="17"/>
        <end position="81"/>
    </location>
</feature>
<evidence type="ECO:0000313" key="4">
    <source>
        <dbReference type="Proteomes" id="UP000788153"/>
    </source>
</evidence>
<evidence type="ECO:0000256" key="2">
    <source>
        <dbReference type="SAM" id="SignalP"/>
    </source>
</evidence>
<keyword evidence="3" id="KW-0449">Lipoprotein</keyword>
<evidence type="ECO:0000256" key="1">
    <source>
        <dbReference type="SAM" id="MobiDB-lite"/>
    </source>
</evidence>
<dbReference type="RefSeq" id="WP_140046762.1">
    <property type="nucleotide sequence ID" value="NZ_BAAAEV010000001.1"/>
</dbReference>
<dbReference type="EMBL" id="JAASQP010000001">
    <property type="protein sequence ID" value="NIJ24398.1"/>
    <property type="molecule type" value="Genomic_DNA"/>
</dbReference>
<organism evidence="3 4">
    <name type="scientific">Sphingomonas japonica</name>
    <dbReference type="NCBI Taxonomy" id="511662"/>
    <lineage>
        <taxon>Bacteria</taxon>
        <taxon>Pseudomonadati</taxon>
        <taxon>Pseudomonadota</taxon>
        <taxon>Alphaproteobacteria</taxon>
        <taxon>Sphingomonadales</taxon>
        <taxon>Sphingomonadaceae</taxon>
        <taxon>Sphingomonas</taxon>
    </lineage>
</organism>
<evidence type="ECO:0000313" key="3">
    <source>
        <dbReference type="EMBL" id="NIJ24398.1"/>
    </source>
</evidence>
<dbReference type="PROSITE" id="PS51257">
    <property type="entry name" value="PROKAR_LIPOPROTEIN"/>
    <property type="match status" value="1"/>
</dbReference>
<proteinExistence type="predicted"/>
<feature type="chain" id="PRO_5047189884" evidence="2">
    <location>
        <begin position="21"/>
        <end position="187"/>
    </location>
</feature>
<protein>
    <submittedName>
        <fullName evidence="3">Small lipoprotein YifL</fullName>
    </submittedName>
</protein>
<dbReference type="Proteomes" id="UP000788153">
    <property type="component" value="Unassembled WGS sequence"/>
</dbReference>
<feature type="compositionally biased region" description="Low complexity" evidence="1">
    <location>
        <begin position="60"/>
        <end position="74"/>
    </location>
</feature>
<sequence>MIRSLAIPACLALAACGGTAPEEPPVPEPTAQPDSAQPQSTTQQGTSPIIENQAALDFVPPMANDAAPAPAPSAEPDRVNADGSLAAIPAAWRGRWAGQGGSCADSSDRRLDIEADRLTFYESVAVPQRIERVSERELQLDLSFTGEGQTWQRRTMLVIGDDGRTMRRSEKDTPLITYTKCPDGSGA</sequence>
<accession>A0ABX0U1H0</accession>
<feature type="compositionally biased region" description="Low complexity" evidence="1">
    <location>
        <begin position="37"/>
        <end position="48"/>
    </location>
</feature>
<reference evidence="3 4" key="1">
    <citation type="submission" date="2020-03" db="EMBL/GenBank/DDBJ databases">
        <title>Genomic Encyclopedia of Type Strains, Phase IV (KMG-IV): sequencing the most valuable type-strain genomes for metagenomic binning, comparative biology and taxonomic classification.</title>
        <authorList>
            <person name="Goeker M."/>
        </authorList>
    </citation>
    <scope>NUCLEOTIDE SEQUENCE [LARGE SCALE GENOMIC DNA]</scope>
    <source>
        <strain evidence="3 4">DSM 22753</strain>
    </source>
</reference>
<gene>
    <name evidence="3" type="ORF">FHT01_001940</name>
</gene>
<name>A0ABX0U1H0_9SPHN</name>
<keyword evidence="2" id="KW-0732">Signal</keyword>
<comment type="caution">
    <text evidence="3">The sequence shown here is derived from an EMBL/GenBank/DDBJ whole genome shotgun (WGS) entry which is preliminary data.</text>
</comment>
<feature type="signal peptide" evidence="2">
    <location>
        <begin position="1"/>
        <end position="20"/>
    </location>
</feature>
<keyword evidence="4" id="KW-1185">Reference proteome</keyword>